<proteinExistence type="predicted"/>
<dbReference type="GO" id="GO:0022857">
    <property type="term" value="F:transmembrane transporter activity"/>
    <property type="evidence" value="ECO:0007669"/>
    <property type="project" value="InterPro"/>
</dbReference>
<evidence type="ECO:0008006" key="9">
    <source>
        <dbReference type="Google" id="ProtNLM"/>
    </source>
</evidence>
<feature type="transmembrane region" description="Helical" evidence="6">
    <location>
        <begin position="443"/>
        <end position="466"/>
    </location>
</feature>
<dbReference type="EMBL" id="RWGY01000026">
    <property type="protein sequence ID" value="TVU22596.1"/>
    <property type="molecule type" value="Genomic_DNA"/>
</dbReference>
<dbReference type="PANTHER" id="PTHR23504">
    <property type="entry name" value="MAJOR FACILITATOR SUPERFAMILY DOMAIN-CONTAINING PROTEIN 10"/>
    <property type="match status" value="1"/>
</dbReference>
<feature type="transmembrane region" description="Helical" evidence="6">
    <location>
        <begin position="107"/>
        <end position="128"/>
    </location>
</feature>
<accession>A0A5J9UGG3</accession>
<evidence type="ECO:0000256" key="6">
    <source>
        <dbReference type="SAM" id="Phobius"/>
    </source>
</evidence>
<comment type="caution">
    <text evidence="7">The sequence shown here is derived from an EMBL/GenBank/DDBJ whole genome shotgun (WGS) entry which is preliminary data.</text>
</comment>
<dbReference type="PRINTS" id="PR01035">
    <property type="entry name" value="TCRTETA"/>
</dbReference>
<dbReference type="Pfam" id="PF07690">
    <property type="entry name" value="MFS_1"/>
    <property type="match status" value="1"/>
</dbReference>
<feature type="transmembrane region" description="Helical" evidence="6">
    <location>
        <begin position="686"/>
        <end position="704"/>
    </location>
</feature>
<feature type="transmembrane region" description="Helical" evidence="6">
    <location>
        <begin position="376"/>
        <end position="401"/>
    </location>
</feature>
<name>A0A5J9UGG3_9POAL</name>
<feature type="transmembrane region" description="Helical" evidence="6">
    <location>
        <begin position="607"/>
        <end position="635"/>
    </location>
</feature>
<feature type="transmembrane region" description="Helical" evidence="6">
    <location>
        <begin position="552"/>
        <end position="570"/>
    </location>
</feature>
<evidence type="ECO:0000256" key="4">
    <source>
        <dbReference type="ARBA" id="ARBA00022989"/>
    </source>
</evidence>
<dbReference type="InterPro" id="IPR011701">
    <property type="entry name" value="MFS"/>
</dbReference>
<gene>
    <name evidence="7" type="ORF">EJB05_32306</name>
</gene>
<dbReference type="InterPro" id="IPR036259">
    <property type="entry name" value="MFS_trans_sf"/>
</dbReference>
<evidence type="ECO:0000256" key="1">
    <source>
        <dbReference type="ARBA" id="ARBA00004141"/>
    </source>
</evidence>
<dbReference type="Gramene" id="TVU22596">
    <property type="protein sequence ID" value="TVU22596"/>
    <property type="gene ID" value="EJB05_32306"/>
</dbReference>
<reference evidence="7 8" key="1">
    <citation type="journal article" date="2019" name="Sci. Rep.">
        <title>A high-quality genome of Eragrostis curvula grass provides insights into Poaceae evolution and supports new strategies to enhance forage quality.</title>
        <authorList>
            <person name="Carballo J."/>
            <person name="Santos B.A.C.M."/>
            <person name="Zappacosta D."/>
            <person name="Garbus I."/>
            <person name="Selva J.P."/>
            <person name="Gallo C.A."/>
            <person name="Diaz A."/>
            <person name="Albertini E."/>
            <person name="Caccamo M."/>
            <person name="Echenique V."/>
        </authorList>
    </citation>
    <scope>NUCLEOTIDE SEQUENCE [LARGE SCALE GENOMIC DNA]</scope>
    <source>
        <strain evidence="8">cv. Victoria</strain>
        <tissue evidence="7">Leaf</tissue>
    </source>
</reference>
<feature type="transmembrane region" description="Helical" evidence="6">
    <location>
        <begin position="342"/>
        <end position="364"/>
    </location>
</feature>
<dbReference type="PANTHER" id="PTHR23504:SF109">
    <property type="entry name" value="MAJOR FACILITATOR SUPERFAMILY ANTIPORTER"/>
    <property type="match status" value="1"/>
</dbReference>
<dbReference type="InterPro" id="IPR001958">
    <property type="entry name" value="Tet-R_TetA/multi-R_MdtG-like"/>
</dbReference>
<keyword evidence="4 6" id="KW-1133">Transmembrane helix</keyword>
<protein>
    <recommendedName>
        <fullName evidence="9">Major facilitator superfamily (MFS) profile domain-containing protein</fullName>
    </recommendedName>
</protein>
<dbReference type="Gene3D" id="1.20.1250.20">
    <property type="entry name" value="MFS general substrate transporter like domains"/>
    <property type="match status" value="3"/>
</dbReference>
<feature type="transmembrane region" description="Helical" evidence="6">
    <location>
        <begin position="24"/>
        <end position="46"/>
    </location>
</feature>
<organism evidence="7 8">
    <name type="scientific">Eragrostis curvula</name>
    <name type="common">weeping love grass</name>
    <dbReference type="NCBI Taxonomy" id="38414"/>
    <lineage>
        <taxon>Eukaryota</taxon>
        <taxon>Viridiplantae</taxon>
        <taxon>Streptophyta</taxon>
        <taxon>Embryophyta</taxon>
        <taxon>Tracheophyta</taxon>
        <taxon>Spermatophyta</taxon>
        <taxon>Magnoliopsida</taxon>
        <taxon>Liliopsida</taxon>
        <taxon>Poales</taxon>
        <taxon>Poaceae</taxon>
        <taxon>PACMAD clade</taxon>
        <taxon>Chloridoideae</taxon>
        <taxon>Eragrostideae</taxon>
        <taxon>Eragrostidinae</taxon>
        <taxon>Eragrostis</taxon>
    </lineage>
</organism>
<dbReference type="Proteomes" id="UP000324897">
    <property type="component" value="Unassembled WGS sequence"/>
</dbReference>
<feature type="non-terminal residue" evidence="7">
    <location>
        <position position="1"/>
    </location>
</feature>
<sequence length="715" mass="77212">MVPSDSSQGGTIRDLHIAKEEEDIGFYAGFVGASYMLGRALSSIIWGIIADKYGRKPVIVITLIAISSYWMALSTRGLLGFLCGMLGPIKAYATEVCRKEYNHMALAVVSSSRGIGLIVGPAIGGYLAQETLHKHTKDTILDDSVEYVEESLDGTDAEESGGGCLQLLTNWPLMSAITLYCIFSLQDVAYAELISKDLQVFSLWAVSDRSYGGLSFSSTDVGNVLAISVAKAVEPITLVRAVAILTIPLLSSYAFMPALSGLTLQLLVNCASFLKNSFTVTTITVFNILMNEAVTQDVRGAANGVAVTLMSISKTIAPAAAGAIFSWAQRRQTASFLPGDHLVFFMLNVFTVIGFVFTFKPFYIRDLHIAKDEEDIGFYAGFVGASYMLGRALSSIIWGIVADNSSYWMALTTRGLLGLMCGMLGPMKAYATEVCRKEYNHMALAVVSSSRGIGLIVGSAIGGYLAQETLHKHTKDTILDDSVEYIEESLAGTDAQENGGGCLQLFTNWPLMSAITVYCIFSLQDVAYAEVFSLWAVSDRTYGGLSFSSTDVGNVLAISGMLLLIYQISIYPSVAKAVEPIILVRAIAILTIPLLSSYAFMPALSGLSLQFVVNCASFLKNAFSVTTMTVFNILMNEAVTQDVRASANGVAVTLMSIAKTIAPASAGAIFSWAQRRQTALFLPGDHLVFFMLNVFTVIGFVFTFKPFYLRSNTRH</sequence>
<feature type="transmembrane region" description="Helical" evidence="6">
    <location>
        <begin position="407"/>
        <end position="431"/>
    </location>
</feature>
<feature type="transmembrane region" description="Helical" evidence="6">
    <location>
        <begin position="582"/>
        <end position="601"/>
    </location>
</feature>
<feature type="transmembrane region" description="Helical" evidence="6">
    <location>
        <begin position="647"/>
        <end position="674"/>
    </location>
</feature>
<evidence type="ECO:0000313" key="7">
    <source>
        <dbReference type="EMBL" id="TVU22596.1"/>
    </source>
</evidence>
<evidence type="ECO:0000256" key="5">
    <source>
        <dbReference type="ARBA" id="ARBA00023136"/>
    </source>
</evidence>
<feature type="transmembrane region" description="Helical" evidence="6">
    <location>
        <begin position="58"/>
        <end position="87"/>
    </location>
</feature>
<keyword evidence="2" id="KW-0813">Transport</keyword>
<feature type="transmembrane region" description="Helical" evidence="6">
    <location>
        <begin position="301"/>
        <end position="327"/>
    </location>
</feature>
<dbReference type="GO" id="GO:0016020">
    <property type="term" value="C:membrane"/>
    <property type="evidence" value="ECO:0007669"/>
    <property type="project" value="UniProtKB-SubCell"/>
</dbReference>
<dbReference type="OrthoDB" id="10262656at2759"/>
<evidence type="ECO:0000256" key="3">
    <source>
        <dbReference type="ARBA" id="ARBA00022692"/>
    </source>
</evidence>
<dbReference type="AlphaFoldDB" id="A0A5J9UGG3"/>
<comment type="subcellular location">
    <subcellularLocation>
        <location evidence="1">Membrane</location>
        <topology evidence="1">Multi-pass membrane protein</topology>
    </subcellularLocation>
</comment>
<evidence type="ECO:0000256" key="2">
    <source>
        <dbReference type="ARBA" id="ARBA00022448"/>
    </source>
</evidence>
<dbReference type="SUPFAM" id="SSF103473">
    <property type="entry name" value="MFS general substrate transporter"/>
    <property type="match status" value="2"/>
</dbReference>
<keyword evidence="5 6" id="KW-0472">Membrane</keyword>
<keyword evidence="8" id="KW-1185">Reference proteome</keyword>
<keyword evidence="3 6" id="KW-0812">Transmembrane</keyword>
<evidence type="ECO:0000313" key="8">
    <source>
        <dbReference type="Proteomes" id="UP000324897"/>
    </source>
</evidence>